<dbReference type="SUPFAM" id="SSF81995">
    <property type="entry name" value="beta-sandwich domain of Sec23/24"/>
    <property type="match status" value="1"/>
</dbReference>
<name>A0A370TIN5_9HELO</name>
<dbReference type="PANTHER" id="PTHR12436">
    <property type="entry name" value="80 KDA MCM3-ASSOCIATED PROTEIN"/>
    <property type="match status" value="1"/>
</dbReference>
<accession>A0A370TIN5</accession>
<dbReference type="GeneID" id="43600006"/>
<feature type="compositionally biased region" description="Low complexity" evidence="1">
    <location>
        <begin position="162"/>
        <end position="177"/>
    </location>
</feature>
<organism evidence="3 4">
    <name type="scientific">Venustampulla echinocandica</name>
    <dbReference type="NCBI Taxonomy" id="2656787"/>
    <lineage>
        <taxon>Eukaryota</taxon>
        <taxon>Fungi</taxon>
        <taxon>Dikarya</taxon>
        <taxon>Ascomycota</taxon>
        <taxon>Pezizomycotina</taxon>
        <taxon>Leotiomycetes</taxon>
        <taxon>Helotiales</taxon>
        <taxon>Pleuroascaceae</taxon>
        <taxon>Venustampulla</taxon>
    </lineage>
</organism>
<dbReference type="InterPro" id="IPR045107">
    <property type="entry name" value="SAC3/GANP/THP3"/>
</dbReference>
<feature type="region of interest" description="Disordered" evidence="1">
    <location>
        <begin position="1"/>
        <end position="370"/>
    </location>
</feature>
<keyword evidence="4" id="KW-1185">Reference proteome</keyword>
<feature type="compositionally biased region" description="Low complexity" evidence="1">
    <location>
        <begin position="9"/>
        <end position="37"/>
    </location>
</feature>
<dbReference type="STRING" id="2656787.A0A370TIN5"/>
<feature type="compositionally biased region" description="Low complexity" evidence="1">
    <location>
        <begin position="1030"/>
        <end position="1044"/>
    </location>
</feature>
<feature type="compositionally biased region" description="Polar residues" evidence="1">
    <location>
        <begin position="1418"/>
        <end position="1433"/>
    </location>
</feature>
<feature type="domain" description="SAC3/GANP/THP3 conserved" evidence="2">
    <location>
        <begin position="449"/>
        <end position="767"/>
    </location>
</feature>
<feature type="compositionally biased region" description="Polar residues" evidence="1">
    <location>
        <begin position="1005"/>
        <end position="1029"/>
    </location>
</feature>
<feature type="compositionally biased region" description="Polar residues" evidence="1">
    <location>
        <begin position="850"/>
        <end position="860"/>
    </location>
</feature>
<feature type="region of interest" description="Disordered" evidence="1">
    <location>
        <begin position="1302"/>
        <end position="1362"/>
    </location>
</feature>
<dbReference type="GO" id="GO:0070390">
    <property type="term" value="C:transcription export complex 2"/>
    <property type="evidence" value="ECO:0007669"/>
    <property type="project" value="TreeGrafter"/>
</dbReference>
<feature type="compositionally biased region" description="Basic and acidic residues" evidence="1">
    <location>
        <begin position="1448"/>
        <end position="1466"/>
    </location>
</feature>
<feature type="region of interest" description="Disordered" evidence="1">
    <location>
        <begin position="816"/>
        <end position="881"/>
    </location>
</feature>
<dbReference type="Gene3D" id="1.25.40.990">
    <property type="match status" value="1"/>
</dbReference>
<dbReference type="EMBL" id="NPIC01000006">
    <property type="protein sequence ID" value="RDL35226.1"/>
    <property type="molecule type" value="Genomic_DNA"/>
</dbReference>
<dbReference type="Pfam" id="PF03399">
    <property type="entry name" value="SAC3_GANP"/>
    <property type="match status" value="1"/>
</dbReference>
<feature type="compositionally biased region" description="Basic and acidic residues" evidence="1">
    <location>
        <begin position="130"/>
        <end position="143"/>
    </location>
</feature>
<evidence type="ECO:0000259" key="2">
    <source>
        <dbReference type="Pfam" id="PF03399"/>
    </source>
</evidence>
<feature type="region of interest" description="Disordered" evidence="1">
    <location>
        <begin position="946"/>
        <end position="1114"/>
    </location>
</feature>
<comment type="caution">
    <text evidence="3">The sequence shown here is derived from an EMBL/GenBank/DDBJ whole genome shotgun (WGS) entry which is preliminary data.</text>
</comment>
<proteinExistence type="predicted"/>
<feature type="compositionally biased region" description="Low complexity" evidence="1">
    <location>
        <begin position="281"/>
        <end position="301"/>
    </location>
</feature>
<reference evidence="3 4" key="1">
    <citation type="journal article" date="2018" name="IMA Fungus">
        <title>IMA Genome-F 9: Draft genome sequence of Annulohypoxylon stygium, Aspergillus mulundensis, Berkeleyomyces basicola (syn. Thielaviopsis basicola), Ceratocystis smalleyi, two Cercospora beticola strains, Coleophoma cylindrospora, Fusarium fracticaudum, Phialophora cf. hyalina, and Morchella septimelata.</title>
        <authorList>
            <person name="Wingfield B.D."/>
            <person name="Bills G.F."/>
            <person name="Dong Y."/>
            <person name="Huang W."/>
            <person name="Nel W.J."/>
            <person name="Swalarsk-Parry B.S."/>
            <person name="Vaghefi N."/>
            <person name="Wilken P.M."/>
            <person name="An Z."/>
            <person name="de Beer Z.W."/>
            <person name="De Vos L."/>
            <person name="Chen L."/>
            <person name="Duong T.A."/>
            <person name="Gao Y."/>
            <person name="Hammerbacher A."/>
            <person name="Kikkert J.R."/>
            <person name="Li Y."/>
            <person name="Li H."/>
            <person name="Li K."/>
            <person name="Li Q."/>
            <person name="Liu X."/>
            <person name="Ma X."/>
            <person name="Naidoo K."/>
            <person name="Pethybridge S.J."/>
            <person name="Sun J."/>
            <person name="Steenkamp E.T."/>
            <person name="van der Nest M.A."/>
            <person name="van Wyk S."/>
            <person name="Wingfield M.J."/>
            <person name="Xiong C."/>
            <person name="Yue Q."/>
            <person name="Zhang X."/>
        </authorList>
    </citation>
    <scope>NUCLEOTIDE SEQUENCE [LARGE SCALE GENOMIC DNA]</scope>
    <source>
        <strain evidence="3 4">BP 5553</strain>
    </source>
</reference>
<dbReference type="GO" id="GO:0005737">
    <property type="term" value="C:cytoplasm"/>
    <property type="evidence" value="ECO:0007669"/>
    <property type="project" value="TreeGrafter"/>
</dbReference>
<dbReference type="Proteomes" id="UP000254866">
    <property type="component" value="Unassembled WGS sequence"/>
</dbReference>
<dbReference type="GO" id="GO:0006406">
    <property type="term" value="P:mRNA export from nucleus"/>
    <property type="evidence" value="ECO:0007669"/>
    <property type="project" value="TreeGrafter"/>
</dbReference>
<gene>
    <name evidence="3" type="ORF">BP5553_07157</name>
</gene>
<dbReference type="InterPro" id="IPR005062">
    <property type="entry name" value="SAC3/GANP/THP3_conserved"/>
</dbReference>
<feature type="compositionally biased region" description="Polar residues" evidence="1">
    <location>
        <begin position="302"/>
        <end position="329"/>
    </location>
</feature>
<feature type="compositionally biased region" description="Basic and acidic residues" evidence="1">
    <location>
        <begin position="1340"/>
        <end position="1351"/>
    </location>
</feature>
<feature type="compositionally biased region" description="Polar residues" evidence="1">
    <location>
        <begin position="1329"/>
        <end position="1339"/>
    </location>
</feature>
<evidence type="ECO:0000256" key="1">
    <source>
        <dbReference type="SAM" id="MobiDB-lite"/>
    </source>
</evidence>
<sequence>MLHRGSNTRGARGQQQNRSRGSRGRGSTSRGASNSSSEYYDSQIPTGPRALRDSSNTHSFRGGYRGKGPKNNYLRYERIGTSSTSDPPNPFEEERLQNAAKRERRGQNPTMAKARGGRQLPTPIQGKQVRFADEPADNQRDSFTESPVPAPRNPFETAVNPNSSSGSTATSSFNTFATKKDAPANPFGAPSTTSNPFGAPSQPSPLPPSKGIFGMPSQPQPNSHGATGLGKPSTSVFGMPSNTSSGKSLPNPFQKSPTRIFGTPPTVPPNTPPGALSKPNGSSGSSPSSSTFGASSNGVSSNLQKTSFGTPSSISPFGSARPSNASSNFGGDFPKPATNGAGRPKSVTQAKSLAPVPTPSSDNSKSRTSALGKKIDQLLQRQGLNAPTWPNSNPGDGQFRGLVEGYWRALRNYRTKVRACLIREGIIDDPDKPKKLSEAINFKGTCEDMCPEFEKATRIFERDVKSAEMGTSPAGTLWPDTNKMVKALARSSAGQDAPLPMDVRSPAALRRTLDYLIRSVLGDDDENLPRVHHFLWDRTRAIRRDFVFQSALSRDELLDQVYCLEHITRFHVVSLHQMSKMGVVPVEEFSEHQEVEQLGKALLSLIHAYEDCNAQNIECENEAEFRSYYVLFNSHSPGILKTVQDWGWKFWGESDDIRTAVTLVETLQNIWDTHGPVKPYSTMDTAQNAYARFFSVVEDRKVSYTMACFAEIHFNFVRKSILKTILASYRKQRDQTKDWTLSNLNQYLRFDDETDIVSFAEAYGLQFGEDDDDLYLSFESEGVSDPHPRLKQPYSYHLVERKRGSHSLPEVIDSTVYDEAEEEEVTHRDVVGAGEDDDEDEGLFVKDNLNEQQAKPQISYPSLAESEHGSEDRVDTALETSNQSSVVNQSIAKPLSLFDRISTPTPIGGGVFTPIAAEQSSPQAGDTPSSSFSAFAANSKPIFGKQADGPLLFSSHTEAKQPEPPSIFAKPPESSSTAFQKAEGHPLGPKQDNFASLFPKKQETEQVPPSEQPSSTRPSITQPGSLFNFSPQASPSVPVAQASSGQASFPVNSPVAAGAPEISKAPFSLGNPPVAAPTPVAEPSSQAGLPNKQTPSGRSLSSNTFAPDPAPLAPTVQIATQDTTQQTSTHLPEKYLSSPFEMHQPELVDTKLGTKQLPAPDRNAQLAKVTEWVALGTDGIIDQFTSYTVERILSRAAEIFTREEEQRAAKEEETLANEQADRFRYRSLGTKYFHIWREGAHRLRLKRRGREARQARKEMAESLRASRAAQSANIVEDFRASTSARRRGSLESLLEATGVLNGVHDPDTELQTIVRDEQGPRTKKRHRAQTTMNGRSPSENQHKRGKSDNPLRRSLLSDPSYLTGGSRIHLLPKYDIQDETRRQVSGVQTDYFRLKARGIVTLPNGTPLASSAVKGSLRQKQSFDGITKPNTPSKLRRLSPPRSVPSKSTRDLESDESGDPRDDHIHALKQRAQAVLSDDNRIRHKRSFDGDDEALFERAKRVREQMDEGVQWYRDEIERRSGSRSVS</sequence>
<dbReference type="OrthoDB" id="264795at2759"/>
<evidence type="ECO:0000313" key="3">
    <source>
        <dbReference type="EMBL" id="RDL35226.1"/>
    </source>
</evidence>
<feature type="compositionally biased region" description="Polar residues" evidence="1">
    <location>
        <begin position="1084"/>
        <end position="1105"/>
    </location>
</feature>
<feature type="region of interest" description="Disordered" evidence="1">
    <location>
        <begin position="1413"/>
        <end position="1466"/>
    </location>
</feature>
<dbReference type="PANTHER" id="PTHR12436:SF3">
    <property type="entry name" value="GERMINAL-CENTER ASSOCIATED NUCLEAR PROTEIN"/>
    <property type="match status" value="1"/>
</dbReference>
<dbReference type="RefSeq" id="XP_031868049.1">
    <property type="nucleotide sequence ID" value="XM_032015780.1"/>
</dbReference>
<feature type="compositionally biased region" description="Basic and acidic residues" evidence="1">
    <location>
        <begin position="865"/>
        <end position="876"/>
    </location>
</feature>
<evidence type="ECO:0000313" key="4">
    <source>
        <dbReference type="Proteomes" id="UP000254866"/>
    </source>
</evidence>
<feature type="compositionally biased region" description="Polar residues" evidence="1">
    <location>
        <begin position="232"/>
        <end position="257"/>
    </location>
</feature>
<protein>
    <recommendedName>
        <fullName evidence="2">SAC3/GANP/THP3 conserved domain-containing protein</fullName>
    </recommendedName>
</protein>
<feature type="compositionally biased region" description="Polar residues" evidence="1">
    <location>
        <begin position="359"/>
        <end position="369"/>
    </location>
</feature>